<organism evidence="9 10">
    <name type="scientific">Sinocyclocheilus rhinocerous</name>
    <dbReference type="NCBI Taxonomy" id="307959"/>
    <lineage>
        <taxon>Eukaryota</taxon>
        <taxon>Metazoa</taxon>
        <taxon>Chordata</taxon>
        <taxon>Craniata</taxon>
        <taxon>Vertebrata</taxon>
        <taxon>Euteleostomi</taxon>
        <taxon>Actinopterygii</taxon>
        <taxon>Neopterygii</taxon>
        <taxon>Teleostei</taxon>
        <taxon>Ostariophysi</taxon>
        <taxon>Cypriniformes</taxon>
        <taxon>Cyprinidae</taxon>
        <taxon>Cyprininae</taxon>
        <taxon>Sinocyclocheilus</taxon>
    </lineage>
</organism>
<dbReference type="GO" id="GO:0005737">
    <property type="term" value="C:cytoplasm"/>
    <property type="evidence" value="ECO:0007669"/>
    <property type="project" value="TreeGrafter"/>
</dbReference>
<protein>
    <submittedName>
        <fullName evidence="9">Zgc:136858</fullName>
    </submittedName>
</protein>
<evidence type="ECO:0000313" key="10">
    <source>
        <dbReference type="Proteomes" id="UP000472270"/>
    </source>
</evidence>
<dbReference type="GO" id="GO:0046872">
    <property type="term" value="F:metal ion binding"/>
    <property type="evidence" value="ECO:0007669"/>
    <property type="project" value="UniProtKB-KW"/>
</dbReference>
<evidence type="ECO:0000259" key="8">
    <source>
        <dbReference type="Pfam" id="PF00294"/>
    </source>
</evidence>
<feature type="domain" description="Carbohydrate kinase PfkB" evidence="8">
    <location>
        <begin position="407"/>
        <end position="563"/>
    </location>
</feature>
<keyword evidence="3" id="KW-0418">Kinase</keyword>
<dbReference type="InterPro" id="IPR002173">
    <property type="entry name" value="Carboh/pur_kinase_PfkB_CS"/>
</dbReference>
<dbReference type="Proteomes" id="UP000472270">
    <property type="component" value="Unassembled WGS sequence"/>
</dbReference>
<dbReference type="Ensembl" id="ENSSRHT00000047796.1">
    <property type="protein sequence ID" value="ENSSRHP00000046489.1"/>
    <property type="gene ID" value="ENSSRHG00000023465.1"/>
</dbReference>
<evidence type="ECO:0000256" key="6">
    <source>
        <dbReference type="ARBA" id="ARBA00023239"/>
    </source>
</evidence>
<dbReference type="HAMAP" id="MF_01876">
    <property type="entry name" value="PsiMP_glycosidase"/>
    <property type="match status" value="1"/>
</dbReference>
<dbReference type="InterPro" id="IPR011611">
    <property type="entry name" value="PfkB_dom"/>
</dbReference>
<dbReference type="GO" id="GO:0004730">
    <property type="term" value="F:pseudouridylate synthase activity"/>
    <property type="evidence" value="ECO:0007669"/>
    <property type="project" value="InterPro"/>
</dbReference>
<name>A0A673J921_9TELE</name>
<dbReference type="Gene3D" id="3.40.1790.10">
    <property type="entry name" value="Indigoidine synthase domain"/>
    <property type="match status" value="1"/>
</dbReference>
<evidence type="ECO:0000256" key="3">
    <source>
        <dbReference type="ARBA" id="ARBA00022777"/>
    </source>
</evidence>
<keyword evidence="7" id="KW-0326">Glycosidase</keyword>
<evidence type="ECO:0000256" key="7">
    <source>
        <dbReference type="ARBA" id="ARBA00023295"/>
    </source>
</evidence>
<dbReference type="SUPFAM" id="SSF110581">
    <property type="entry name" value="Indigoidine synthase A-like"/>
    <property type="match status" value="1"/>
</dbReference>
<evidence type="ECO:0000313" key="9">
    <source>
        <dbReference type="Ensembl" id="ENSSRHP00000046489.1"/>
    </source>
</evidence>
<keyword evidence="5" id="KW-0464">Manganese</keyword>
<dbReference type="GO" id="GO:0016301">
    <property type="term" value="F:kinase activity"/>
    <property type="evidence" value="ECO:0007669"/>
    <property type="project" value="UniProtKB-KW"/>
</dbReference>
<dbReference type="PROSITE" id="PS00584">
    <property type="entry name" value="PFKB_KINASES_2"/>
    <property type="match status" value="1"/>
</dbReference>
<dbReference type="Pfam" id="PF00294">
    <property type="entry name" value="PfkB"/>
    <property type="match status" value="1"/>
</dbReference>
<evidence type="ECO:0000256" key="5">
    <source>
        <dbReference type="ARBA" id="ARBA00023211"/>
    </source>
</evidence>
<evidence type="ECO:0000256" key="4">
    <source>
        <dbReference type="ARBA" id="ARBA00022801"/>
    </source>
</evidence>
<dbReference type="InterPro" id="IPR022830">
    <property type="entry name" value="Indigdn_synthA-like"/>
</dbReference>
<keyword evidence="1" id="KW-0808">Transferase</keyword>
<dbReference type="PANTHER" id="PTHR42909:SF1">
    <property type="entry name" value="CARBOHYDRATE KINASE PFKB DOMAIN-CONTAINING PROTEIN"/>
    <property type="match status" value="1"/>
</dbReference>
<dbReference type="SUPFAM" id="SSF53613">
    <property type="entry name" value="Ribokinase-like"/>
    <property type="match status" value="1"/>
</dbReference>
<sequence>KMWRLSAFLRRCITTSSSKHCKKDSLFIIHPDVKEASADHRPVVALESTIITHGMPYPHNLSTAKEVEAIVRAEGAVSATIEILEGRIHVDLSSDELDFLAQSKTALKVSRRDLPYVISKGLSGGTTVSGTMIAAHRAGIPVFVTGGIGGVHRDGENALDVSADLTELGRTPIAVVSAGVKSMLDIGRTLEFLETQGVCVATYGDSKSFPAFFSRQSGFISLPCLQSSRSSRSSSTLSLRLQSGLPLAVLIPEEHAATGQQIEDTIQTAVTEASSKGVTGRDVIPFILQRVTELTEGKSLQANRALIHNNAKVGSRIACALSKHKKVKATSEVILRPKSQRTREQIVIGGINVDFIAKGTTKKLTNPGSVCQSFGGMGRNIAGILFISEFDNINHFLFFYLYVQVSQFEDQLASASLVVLDGNIPVSTIDYVCCIAKKHAVPVMFEPTDADKACKPFLSESWKALSYTSPNLAELCTMNHTLGLPTPTELPRSLEDVLGCIPVLSRPLLEHLHCVVVTLGALGPQKQKQKGWLCAIHYPALAVSAKETVNVSGAGDSFAGAMICVRMGLLAARTSLLSPHPIDPSLTADAIHPEKSHSQLWSNSTCVWMED</sequence>
<dbReference type="Pfam" id="PF04227">
    <property type="entry name" value="Indigoidine_A"/>
    <property type="match status" value="1"/>
</dbReference>
<keyword evidence="2" id="KW-0479">Metal-binding</keyword>
<proteinExistence type="inferred from homology"/>
<reference evidence="9" key="2">
    <citation type="submission" date="2025-09" db="UniProtKB">
        <authorList>
            <consortium name="Ensembl"/>
        </authorList>
    </citation>
    <scope>IDENTIFICATION</scope>
</reference>
<reference evidence="9" key="1">
    <citation type="submission" date="2025-08" db="UniProtKB">
        <authorList>
            <consortium name="Ensembl"/>
        </authorList>
    </citation>
    <scope>IDENTIFICATION</scope>
</reference>
<keyword evidence="10" id="KW-1185">Reference proteome</keyword>
<evidence type="ECO:0000256" key="2">
    <source>
        <dbReference type="ARBA" id="ARBA00022723"/>
    </source>
</evidence>
<dbReference type="GO" id="GO:0016798">
    <property type="term" value="F:hydrolase activity, acting on glycosyl bonds"/>
    <property type="evidence" value="ECO:0007669"/>
    <property type="project" value="UniProtKB-KW"/>
</dbReference>
<dbReference type="GO" id="GO:0006753">
    <property type="term" value="P:nucleoside phosphate metabolic process"/>
    <property type="evidence" value="ECO:0007669"/>
    <property type="project" value="UniProtKB-ARBA"/>
</dbReference>
<accession>A0A673J921</accession>
<dbReference type="AlphaFoldDB" id="A0A673J921"/>
<dbReference type="PANTHER" id="PTHR42909">
    <property type="entry name" value="ZGC:136858"/>
    <property type="match status" value="1"/>
</dbReference>
<dbReference type="Gene3D" id="3.40.1190.20">
    <property type="match status" value="1"/>
</dbReference>
<dbReference type="InterPro" id="IPR029056">
    <property type="entry name" value="Ribokinase-like"/>
</dbReference>
<evidence type="ECO:0000256" key="1">
    <source>
        <dbReference type="ARBA" id="ARBA00022679"/>
    </source>
</evidence>
<keyword evidence="6" id="KW-0456">Lyase</keyword>
<keyword evidence="4" id="KW-0378">Hydrolase</keyword>
<dbReference type="InterPro" id="IPR007342">
    <property type="entry name" value="PsuG"/>
</dbReference>